<gene>
    <name evidence="2" type="ORF">OGAPHI_004430</name>
</gene>
<dbReference type="RefSeq" id="XP_046061445.1">
    <property type="nucleotide sequence ID" value="XM_046205508.1"/>
</dbReference>
<dbReference type="InterPro" id="IPR013898">
    <property type="entry name" value="Atg43"/>
</dbReference>
<protein>
    <submittedName>
        <fullName evidence="2">Uncharacterized protein</fullName>
    </submittedName>
</protein>
<dbReference type="GO" id="GO:0140580">
    <property type="term" value="F:mitochondrion autophagosome adaptor activity"/>
    <property type="evidence" value="ECO:0007669"/>
    <property type="project" value="InterPro"/>
</dbReference>
<evidence type="ECO:0000313" key="2">
    <source>
        <dbReference type="EMBL" id="KAH3666241.1"/>
    </source>
</evidence>
<reference evidence="2" key="1">
    <citation type="journal article" date="2021" name="Open Biol.">
        <title>Shared evolutionary footprints suggest mitochondrial oxidative damage underlies multiple complex I losses in fungi.</title>
        <authorList>
            <person name="Schikora-Tamarit M.A."/>
            <person name="Marcet-Houben M."/>
            <person name="Nosek J."/>
            <person name="Gabaldon T."/>
        </authorList>
    </citation>
    <scope>NUCLEOTIDE SEQUENCE</scope>
    <source>
        <strain evidence="2">CBS6075</strain>
    </source>
</reference>
<dbReference type="OrthoDB" id="2430343at2759"/>
<evidence type="ECO:0000313" key="3">
    <source>
        <dbReference type="Proteomes" id="UP000769157"/>
    </source>
</evidence>
<keyword evidence="1" id="KW-0472">Membrane</keyword>
<proteinExistence type="predicted"/>
<dbReference type="PANTHER" id="PTHR38699:SF1">
    <property type="entry name" value="MITOPHAGY RECEPTOR ATG43"/>
    <property type="match status" value="1"/>
</dbReference>
<keyword evidence="3" id="KW-1185">Reference proteome</keyword>
<evidence type="ECO:0000256" key="1">
    <source>
        <dbReference type="SAM" id="Phobius"/>
    </source>
</evidence>
<dbReference type="GO" id="GO:0000423">
    <property type="term" value="P:mitophagy"/>
    <property type="evidence" value="ECO:0007669"/>
    <property type="project" value="InterPro"/>
</dbReference>
<keyword evidence="1" id="KW-0812">Transmembrane</keyword>
<dbReference type="AlphaFoldDB" id="A0A9P8T4Y7"/>
<dbReference type="EMBL" id="JAEUBE010000295">
    <property type="protein sequence ID" value="KAH3666241.1"/>
    <property type="molecule type" value="Genomic_DNA"/>
</dbReference>
<organism evidence="2 3">
    <name type="scientific">Ogataea philodendri</name>
    <dbReference type="NCBI Taxonomy" id="1378263"/>
    <lineage>
        <taxon>Eukaryota</taxon>
        <taxon>Fungi</taxon>
        <taxon>Dikarya</taxon>
        <taxon>Ascomycota</taxon>
        <taxon>Saccharomycotina</taxon>
        <taxon>Pichiomycetes</taxon>
        <taxon>Pichiales</taxon>
        <taxon>Pichiaceae</taxon>
        <taxon>Ogataea</taxon>
    </lineage>
</organism>
<accession>A0A9P8T4Y7</accession>
<comment type="caution">
    <text evidence="2">The sequence shown here is derived from an EMBL/GenBank/DDBJ whole genome shotgun (WGS) entry which is preliminary data.</text>
</comment>
<feature type="transmembrane region" description="Helical" evidence="1">
    <location>
        <begin position="108"/>
        <end position="129"/>
    </location>
</feature>
<dbReference type="GeneID" id="70236395"/>
<keyword evidence="1" id="KW-1133">Transmembrane helix</keyword>
<name>A0A9P8T4Y7_9ASCO</name>
<dbReference type="PANTHER" id="PTHR38699">
    <property type="entry name" value="CHROMOSOME 1, WHOLE GENOME SHOTGUN SEQUENCE"/>
    <property type="match status" value="1"/>
</dbReference>
<reference evidence="2" key="2">
    <citation type="submission" date="2021-01" db="EMBL/GenBank/DDBJ databases">
        <authorList>
            <person name="Schikora-Tamarit M.A."/>
        </authorList>
    </citation>
    <scope>NUCLEOTIDE SEQUENCE</scope>
    <source>
        <strain evidence="2">CBS6075</strain>
    </source>
</reference>
<dbReference type="Proteomes" id="UP000769157">
    <property type="component" value="Unassembled WGS sequence"/>
</dbReference>
<sequence length="159" mass="17808">MNSSAKTLVLTRISTKSIANVGTSANIVLRRELASDMSTSLKMKSTSSLPAFRIKLPIPDLRFEQVFRKKLLVAAQQQSKARAKTTDVDPLPIITPTLVIYTIFKDQIIMPFVQGFGYAFAFMLLRPWLQKFYQMGKSMGVRIVTGLTYLSSSLRPTTI</sequence>